<name>A0ABD0X2N2_UMBPY</name>
<accession>A0ABD0X2N2</accession>
<comment type="caution">
    <text evidence="1">The sequence shown here is derived from an EMBL/GenBank/DDBJ whole genome shotgun (WGS) entry which is preliminary data.</text>
</comment>
<keyword evidence="2" id="KW-1185">Reference proteome</keyword>
<organism evidence="1 2">
    <name type="scientific">Umbra pygmaea</name>
    <name type="common">Eastern mudminnow</name>
    <dbReference type="NCBI Taxonomy" id="75934"/>
    <lineage>
        <taxon>Eukaryota</taxon>
        <taxon>Metazoa</taxon>
        <taxon>Chordata</taxon>
        <taxon>Craniata</taxon>
        <taxon>Vertebrata</taxon>
        <taxon>Euteleostomi</taxon>
        <taxon>Actinopterygii</taxon>
        <taxon>Neopterygii</taxon>
        <taxon>Teleostei</taxon>
        <taxon>Protacanthopterygii</taxon>
        <taxon>Esociformes</taxon>
        <taxon>Umbridae</taxon>
        <taxon>Umbra</taxon>
    </lineage>
</organism>
<dbReference type="EMBL" id="JAGEUA010000006">
    <property type="protein sequence ID" value="KAL0974061.1"/>
    <property type="molecule type" value="Genomic_DNA"/>
</dbReference>
<evidence type="ECO:0000313" key="1">
    <source>
        <dbReference type="EMBL" id="KAL0974061.1"/>
    </source>
</evidence>
<dbReference type="AlphaFoldDB" id="A0ABD0X2N2"/>
<dbReference type="Proteomes" id="UP001557470">
    <property type="component" value="Unassembled WGS sequence"/>
</dbReference>
<protein>
    <submittedName>
        <fullName evidence="1">Uncharacterized protein</fullName>
    </submittedName>
</protein>
<sequence>MYIMLLIAPGNNLEASPSIAQAGEEFRQLLLAVKLRWTNVFVLDFPRRIDGKKDQRYQELLALEMLEMFVRLNRPVSPQMDLQKLLSLTLAQQRVIKRMLSVNIRLSSPLTSLLEDQKWLLPLHSVLLPS</sequence>
<reference evidence="1 2" key="1">
    <citation type="submission" date="2024-06" db="EMBL/GenBank/DDBJ databases">
        <authorList>
            <person name="Pan Q."/>
            <person name="Wen M."/>
            <person name="Jouanno E."/>
            <person name="Zahm M."/>
            <person name="Klopp C."/>
            <person name="Cabau C."/>
            <person name="Louis A."/>
            <person name="Berthelot C."/>
            <person name="Parey E."/>
            <person name="Roest Crollius H."/>
            <person name="Montfort J."/>
            <person name="Robinson-Rechavi M."/>
            <person name="Bouchez O."/>
            <person name="Lampietro C."/>
            <person name="Lopez Roques C."/>
            <person name="Donnadieu C."/>
            <person name="Postlethwait J."/>
            <person name="Bobe J."/>
            <person name="Verreycken H."/>
            <person name="Guiguen Y."/>
        </authorList>
    </citation>
    <scope>NUCLEOTIDE SEQUENCE [LARGE SCALE GENOMIC DNA]</scope>
    <source>
        <strain evidence="1">Up_M1</strain>
        <tissue evidence="1">Testis</tissue>
    </source>
</reference>
<proteinExistence type="predicted"/>
<evidence type="ECO:0000313" key="2">
    <source>
        <dbReference type="Proteomes" id="UP001557470"/>
    </source>
</evidence>
<gene>
    <name evidence="1" type="ORF">UPYG_G00214870</name>
</gene>